<dbReference type="EMBL" id="SAYU02000120">
    <property type="protein sequence ID" value="NHA70270.1"/>
    <property type="molecule type" value="Genomic_DNA"/>
</dbReference>
<dbReference type="SUPFAM" id="SSF51735">
    <property type="entry name" value="NAD(P)-binding Rossmann-fold domains"/>
    <property type="match status" value="1"/>
</dbReference>
<dbReference type="Proteomes" id="UP000287866">
    <property type="component" value="Unassembled WGS sequence"/>
</dbReference>
<protein>
    <submittedName>
        <fullName evidence="1">Short chain dehydrogenase</fullName>
    </submittedName>
</protein>
<gene>
    <name evidence="1" type="ORF">EPD83_019780</name>
</gene>
<proteinExistence type="predicted"/>
<dbReference type="InterPro" id="IPR036291">
    <property type="entry name" value="NAD(P)-bd_dom_sf"/>
</dbReference>
<keyword evidence="2" id="KW-1185">Reference proteome</keyword>
<feature type="non-terminal residue" evidence="1">
    <location>
        <position position="1"/>
    </location>
</feature>
<accession>A0A8T6RA49</accession>
<dbReference type="AlphaFoldDB" id="A0A8T6RA49"/>
<sequence>HEMLGEPDLDIRVTTVFPGYIRSEMNEHLSRTPFMVDTEVGVRAMVRAMEDEKEQAFVPAWPWVPLGTALRHLPLGAVRRMT</sequence>
<reference evidence="1" key="1">
    <citation type="submission" date="2020-03" db="EMBL/GenBank/DDBJ databases">
        <title>Phycicoccus flavus sp. nov., a novel endophytic actinobacterium isolated from branch of Kandelia candel.</title>
        <authorList>
            <person name="Tuo L."/>
        </authorList>
    </citation>
    <scope>NUCLEOTIDE SEQUENCE</scope>
    <source>
        <strain evidence="1">CMS6Z-2</strain>
    </source>
</reference>
<name>A0A8T6RA49_9MICO</name>
<evidence type="ECO:0000313" key="1">
    <source>
        <dbReference type="EMBL" id="NHA70270.1"/>
    </source>
</evidence>
<organism evidence="1 2">
    <name type="scientific">Phycicoccus flavus</name>
    <dbReference type="NCBI Taxonomy" id="2502783"/>
    <lineage>
        <taxon>Bacteria</taxon>
        <taxon>Bacillati</taxon>
        <taxon>Actinomycetota</taxon>
        <taxon>Actinomycetes</taxon>
        <taxon>Micrococcales</taxon>
        <taxon>Intrasporangiaceae</taxon>
        <taxon>Phycicoccus</taxon>
    </lineage>
</organism>
<evidence type="ECO:0000313" key="2">
    <source>
        <dbReference type="Proteomes" id="UP000287866"/>
    </source>
</evidence>
<comment type="caution">
    <text evidence="1">The sequence shown here is derived from an EMBL/GenBank/DDBJ whole genome shotgun (WGS) entry which is preliminary data.</text>
</comment>